<dbReference type="Proteomes" id="UP001589740">
    <property type="component" value="Unassembled WGS sequence"/>
</dbReference>
<keyword evidence="3" id="KW-1185">Reference proteome</keyword>
<organism evidence="2 3">
    <name type="scientific">Salinicoccus siamensis</name>
    <dbReference type="NCBI Taxonomy" id="381830"/>
    <lineage>
        <taxon>Bacteria</taxon>
        <taxon>Bacillati</taxon>
        <taxon>Bacillota</taxon>
        <taxon>Bacilli</taxon>
        <taxon>Bacillales</taxon>
        <taxon>Staphylococcaceae</taxon>
        <taxon>Salinicoccus</taxon>
    </lineage>
</organism>
<keyword evidence="2" id="KW-0012">Acyltransferase</keyword>
<evidence type="ECO:0000259" key="1">
    <source>
        <dbReference type="PROSITE" id="PS51186"/>
    </source>
</evidence>
<dbReference type="SUPFAM" id="SSF55729">
    <property type="entry name" value="Acyl-CoA N-acyltransferases (Nat)"/>
    <property type="match status" value="1"/>
</dbReference>
<gene>
    <name evidence="2" type="ORF">ACFFLE_01135</name>
</gene>
<feature type="domain" description="N-acetyltransferase" evidence="1">
    <location>
        <begin position="1"/>
        <end position="166"/>
    </location>
</feature>
<protein>
    <submittedName>
        <fullName evidence="2">GNAT family N-acetyltransferase</fullName>
        <ecNumber evidence="2">2.3.-.-</ecNumber>
    </submittedName>
</protein>
<dbReference type="Pfam" id="PF00583">
    <property type="entry name" value="Acetyltransf_1"/>
    <property type="match status" value="1"/>
</dbReference>
<dbReference type="Gene3D" id="3.40.630.30">
    <property type="match status" value="1"/>
</dbReference>
<keyword evidence="2" id="KW-0808">Transferase</keyword>
<sequence length="208" mass="24097">MDLRTIHLGELPELLELQEEVYDGLENKEVLQTLTRAEFKAIIQQGFIIGAYDEGRLTGTRSMYIPSPDEEEHLAENAGIDDRHSVIYSEISFIKPAVRGQGLQTRMGERLLEKVRSDGRFEYVLTTVMPSNIPSLKDKFKLGFRIVDTAYKYNGKKRHVMQLDLFEGYEPSGEPHFIHYEDAEWMLLNGVDYVGCDFDGEYIKYYRK</sequence>
<comment type="caution">
    <text evidence="2">The sequence shown here is derived from an EMBL/GenBank/DDBJ whole genome shotgun (WGS) entry which is preliminary data.</text>
</comment>
<dbReference type="RefSeq" id="WP_380569348.1">
    <property type="nucleotide sequence ID" value="NZ_JBHMAH010000004.1"/>
</dbReference>
<name>A0ABV5Z0T8_9STAP</name>
<evidence type="ECO:0000313" key="3">
    <source>
        <dbReference type="Proteomes" id="UP001589740"/>
    </source>
</evidence>
<dbReference type="InterPro" id="IPR016181">
    <property type="entry name" value="Acyl_CoA_acyltransferase"/>
</dbReference>
<dbReference type="EMBL" id="JBHMAH010000004">
    <property type="protein sequence ID" value="MFB9859712.1"/>
    <property type="molecule type" value="Genomic_DNA"/>
</dbReference>
<dbReference type="PROSITE" id="PS51186">
    <property type="entry name" value="GNAT"/>
    <property type="match status" value="1"/>
</dbReference>
<accession>A0ABV5Z0T8</accession>
<evidence type="ECO:0000313" key="2">
    <source>
        <dbReference type="EMBL" id="MFB9859712.1"/>
    </source>
</evidence>
<reference evidence="2 3" key="1">
    <citation type="submission" date="2024-09" db="EMBL/GenBank/DDBJ databases">
        <authorList>
            <person name="Sun Q."/>
            <person name="Mori K."/>
        </authorList>
    </citation>
    <scope>NUCLEOTIDE SEQUENCE [LARGE SCALE GENOMIC DNA]</scope>
    <source>
        <strain evidence="2 3">JCM 12822</strain>
    </source>
</reference>
<dbReference type="EC" id="2.3.-.-" evidence="2"/>
<proteinExistence type="predicted"/>
<dbReference type="InterPro" id="IPR000182">
    <property type="entry name" value="GNAT_dom"/>
</dbReference>
<dbReference type="GO" id="GO:0016746">
    <property type="term" value="F:acyltransferase activity"/>
    <property type="evidence" value="ECO:0007669"/>
    <property type="project" value="UniProtKB-KW"/>
</dbReference>